<dbReference type="InterPro" id="IPR022770">
    <property type="entry name" value="IucA/IucC-like_C"/>
</dbReference>
<dbReference type="InterPro" id="IPR007310">
    <property type="entry name" value="Aerobactin_biosyn_IucA/IucC_N"/>
</dbReference>
<dbReference type="OrthoDB" id="495728at2"/>
<evidence type="ECO:0000259" key="3">
    <source>
        <dbReference type="Pfam" id="PF04183"/>
    </source>
</evidence>
<comment type="similarity">
    <text evidence="2">Belongs to the IucA/IucC family.</text>
</comment>
<dbReference type="Gene3D" id="1.10.510.40">
    <property type="match status" value="1"/>
</dbReference>
<protein>
    <submittedName>
        <fullName evidence="5">IucA/IucC family siderophore biosynthesis protein</fullName>
    </submittedName>
</protein>
<gene>
    <name evidence="5" type="ORF">EPH95_16145</name>
</gene>
<dbReference type="Pfam" id="PF04183">
    <property type="entry name" value="IucA_IucC"/>
    <property type="match status" value="1"/>
</dbReference>
<evidence type="ECO:0000259" key="4">
    <source>
        <dbReference type="Pfam" id="PF06276"/>
    </source>
</evidence>
<dbReference type="Proteomes" id="UP000319756">
    <property type="component" value="Chromosome"/>
</dbReference>
<dbReference type="InterPro" id="IPR037455">
    <property type="entry name" value="LucA/IucC-like"/>
</dbReference>
<feature type="domain" description="Aerobactin siderophore biosynthesis IucA/IucC-like C-terminal" evidence="4">
    <location>
        <begin position="428"/>
        <end position="567"/>
    </location>
</feature>
<evidence type="ECO:0000313" key="6">
    <source>
        <dbReference type="Proteomes" id="UP000319756"/>
    </source>
</evidence>
<accession>A0A514LKZ0</accession>
<dbReference type="Pfam" id="PF06276">
    <property type="entry name" value="FhuF"/>
    <property type="match status" value="1"/>
</dbReference>
<evidence type="ECO:0000256" key="2">
    <source>
        <dbReference type="ARBA" id="ARBA00007832"/>
    </source>
</evidence>
<dbReference type="EMBL" id="CP035485">
    <property type="protein sequence ID" value="QDI92530.1"/>
    <property type="molecule type" value="Genomic_DNA"/>
</dbReference>
<dbReference type="AlphaFoldDB" id="A0A514LKZ0"/>
<dbReference type="PANTHER" id="PTHR34384:SF6">
    <property type="entry name" value="STAPHYLOFERRIN B SYNTHASE"/>
    <property type="match status" value="1"/>
</dbReference>
<feature type="domain" description="Aerobactin siderophore biosynthesis IucA/IucC N-terminal" evidence="3">
    <location>
        <begin position="151"/>
        <end position="390"/>
    </location>
</feature>
<name>A0A514LKZ0_9BACI</name>
<keyword evidence="6" id="KW-1185">Reference proteome</keyword>
<dbReference type="PANTHER" id="PTHR34384">
    <property type="entry name" value="L-2,3-DIAMINOPROPANOATE--CITRATE LIGASE"/>
    <property type="match status" value="1"/>
</dbReference>
<evidence type="ECO:0000256" key="1">
    <source>
        <dbReference type="ARBA" id="ARBA00004924"/>
    </source>
</evidence>
<dbReference type="KEGG" id="sale:EPH95_16145"/>
<dbReference type="GO" id="GO:0016881">
    <property type="term" value="F:acid-amino acid ligase activity"/>
    <property type="evidence" value="ECO:0007669"/>
    <property type="project" value="UniProtKB-ARBA"/>
</dbReference>
<organism evidence="5 6">
    <name type="scientific">Salicibibacter halophilus</name>
    <dbReference type="NCBI Taxonomy" id="2502791"/>
    <lineage>
        <taxon>Bacteria</taxon>
        <taxon>Bacillati</taxon>
        <taxon>Bacillota</taxon>
        <taxon>Bacilli</taxon>
        <taxon>Bacillales</taxon>
        <taxon>Bacillaceae</taxon>
        <taxon>Salicibibacter</taxon>
    </lineage>
</organism>
<dbReference type="RefSeq" id="WP_142091034.1">
    <property type="nucleotide sequence ID" value="NZ_CP035485.1"/>
</dbReference>
<dbReference type="GO" id="GO:0019290">
    <property type="term" value="P:siderophore biosynthetic process"/>
    <property type="evidence" value="ECO:0007669"/>
    <property type="project" value="InterPro"/>
</dbReference>
<proteinExistence type="inferred from homology"/>
<comment type="pathway">
    <text evidence="1">Siderophore biosynthesis.</text>
</comment>
<reference evidence="6" key="1">
    <citation type="submission" date="2019-01" db="EMBL/GenBank/DDBJ databases">
        <title>Genomic analysis of Salicibibacter sp. NKC3-5.</title>
        <authorList>
            <person name="Oh Y.J."/>
        </authorList>
    </citation>
    <scope>NUCLEOTIDE SEQUENCE [LARGE SCALE GENOMIC DNA]</scope>
    <source>
        <strain evidence="6">NKC3-5</strain>
    </source>
</reference>
<sequence length="610" mass="69902">MNRTLYHSSLTSAEHMVFKDLINSFIAEETIPVEAENLVSFRNASKEVQVLFSLEENTLIYTGALFLQLEKSYRQGVQWKEGTPVYTRQEGKWVRLDTAVQLVHVVLRSNGGEGVENFISSVEKSVEQLGLSLQHLESRQSTFPRTAYEWFIESEKRASLRDRPFHPASKAKVGFDTENYQRYMAEFGKATPLCWVAVADDCVVRGVVNDDPSCLDLLPEQERAVIEEEIAHRDIDRRKYTILPVHPWQMKQVIEPDFQKEIAQQKILPLSTKAGSYLSTSSVRSMAPFEQSENMLKLPMGVTSLGAARYLPVVKLMNGNSGERLLRQAIACDDRLKEIVYVCEETAWWGYLPASTGLFDDHPRHLSAQLRRYPQELFDKDYKLITMASLGAGEASFYFIRQLLGEKCTEEGILTFYQEVVALFYEIVMRLFKIGIVPEIHGQNCCLVLDGIQPVALLFRDHDSVRLYPPYIRKHNLDDPEYLIRPGYSNSLYNDTIEELLFYVQTLGTQVNIASIIETLSESFHLPERQLWEITEQEWQKVLREINFPDSEKVHRLLFTSEKWPVKLVIRPLLEVGGAPGAMPSGKSEGINPFHLHHKSWHLSPSSVRL</sequence>
<evidence type="ECO:0000313" key="5">
    <source>
        <dbReference type="EMBL" id="QDI92530.1"/>
    </source>
</evidence>